<feature type="non-terminal residue" evidence="1">
    <location>
        <position position="121"/>
    </location>
</feature>
<name>A0A7D9JV85_PARCT</name>
<dbReference type="Proteomes" id="UP001152795">
    <property type="component" value="Unassembled WGS sequence"/>
</dbReference>
<sequence>MPKKDYYSSKIAGQRFNPKKAWKSINNLLGRQNKPTVVNELNVNEDNLTSPEEIAEGFNNHFSNIGPDLASKIDTSNYNFETYIKDTKSEFAAFQPVTVSYICCLLNGLSGNKATGIDKIS</sequence>
<organism evidence="1 2">
    <name type="scientific">Paramuricea clavata</name>
    <name type="common">Red gorgonian</name>
    <name type="synonym">Violescent sea-whip</name>
    <dbReference type="NCBI Taxonomy" id="317549"/>
    <lineage>
        <taxon>Eukaryota</taxon>
        <taxon>Metazoa</taxon>
        <taxon>Cnidaria</taxon>
        <taxon>Anthozoa</taxon>
        <taxon>Octocorallia</taxon>
        <taxon>Malacalcyonacea</taxon>
        <taxon>Plexauridae</taxon>
        <taxon>Paramuricea</taxon>
    </lineage>
</organism>
<dbReference type="AlphaFoldDB" id="A0A7D9JV85"/>
<gene>
    <name evidence="1" type="ORF">PACLA_8A026691</name>
</gene>
<keyword evidence="2" id="KW-1185">Reference proteome</keyword>
<dbReference type="EMBL" id="CACRXK020022146">
    <property type="protein sequence ID" value="CAB4036534.1"/>
    <property type="molecule type" value="Genomic_DNA"/>
</dbReference>
<proteinExistence type="predicted"/>
<dbReference type="OrthoDB" id="6773285at2759"/>
<comment type="caution">
    <text evidence="1">The sequence shown here is derived from an EMBL/GenBank/DDBJ whole genome shotgun (WGS) entry which is preliminary data.</text>
</comment>
<evidence type="ECO:0000313" key="1">
    <source>
        <dbReference type="EMBL" id="CAB4036534.1"/>
    </source>
</evidence>
<protein>
    <submittedName>
        <fullName evidence="1">Uncharacterized protein</fullName>
    </submittedName>
</protein>
<accession>A0A7D9JV85</accession>
<evidence type="ECO:0000313" key="2">
    <source>
        <dbReference type="Proteomes" id="UP001152795"/>
    </source>
</evidence>
<reference evidence="1" key="1">
    <citation type="submission" date="2020-04" db="EMBL/GenBank/DDBJ databases">
        <authorList>
            <person name="Alioto T."/>
            <person name="Alioto T."/>
            <person name="Gomez Garrido J."/>
        </authorList>
    </citation>
    <scope>NUCLEOTIDE SEQUENCE</scope>
    <source>
        <strain evidence="1">A484AB</strain>
    </source>
</reference>